<evidence type="ECO:0000313" key="2">
    <source>
        <dbReference type="Proteomes" id="UP000297907"/>
    </source>
</evidence>
<keyword evidence="2" id="KW-1185">Reference proteome</keyword>
<dbReference type="AlphaFoldDB" id="A0A4R8W6Z9"/>
<sequence>MQYADQANESIRDLTHATMLPAQLPAPLVYEVLGNLKGVGSRLPQALQQLAKGLGRSIDQYDVYEDDASDPVQSIATATDHLTRAAQLADQLGDELAKAQAAISRQGYRTRTE</sequence>
<gene>
    <name evidence="1" type="ORF">E3O42_10390</name>
</gene>
<dbReference type="OrthoDB" id="3830192at2"/>
<dbReference type="EMBL" id="SOFL01000034">
    <property type="protein sequence ID" value="TFC01533.1"/>
    <property type="molecule type" value="Genomic_DNA"/>
</dbReference>
<reference evidence="1 2" key="1">
    <citation type="submission" date="2019-03" db="EMBL/GenBank/DDBJ databases">
        <title>Genomics of glacier-inhabiting Cryobacterium strains.</title>
        <authorList>
            <person name="Liu Q."/>
            <person name="Xin Y.-H."/>
        </authorList>
    </citation>
    <scope>NUCLEOTIDE SEQUENCE [LARGE SCALE GENOMIC DNA]</scope>
    <source>
        <strain evidence="1 2">RHLS22-1</strain>
    </source>
</reference>
<accession>A0A4R8W6Z9</accession>
<dbReference type="Proteomes" id="UP000297907">
    <property type="component" value="Unassembled WGS sequence"/>
</dbReference>
<proteinExistence type="predicted"/>
<comment type="caution">
    <text evidence="1">The sequence shown here is derived from an EMBL/GenBank/DDBJ whole genome shotgun (WGS) entry which is preliminary data.</text>
</comment>
<organism evidence="1 2">
    <name type="scientific">Cryobacterium adonitolivorans</name>
    <dbReference type="NCBI Taxonomy" id="1259189"/>
    <lineage>
        <taxon>Bacteria</taxon>
        <taxon>Bacillati</taxon>
        <taxon>Actinomycetota</taxon>
        <taxon>Actinomycetes</taxon>
        <taxon>Micrococcales</taxon>
        <taxon>Microbacteriaceae</taxon>
        <taxon>Cryobacterium</taxon>
    </lineage>
</organism>
<name>A0A4R8W6Z9_9MICO</name>
<evidence type="ECO:0000313" key="1">
    <source>
        <dbReference type="EMBL" id="TFC01533.1"/>
    </source>
</evidence>
<protein>
    <submittedName>
        <fullName evidence="1">Uncharacterized protein</fullName>
    </submittedName>
</protein>